<dbReference type="Gene3D" id="3.10.310.10">
    <property type="entry name" value="Diaminopimelate Epimerase, Chain A, domain 1"/>
    <property type="match status" value="2"/>
</dbReference>
<dbReference type="PIRSF" id="PIRSF016184">
    <property type="entry name" value="PhzC_PhzF"/>
    <property type="match status" value="1"/>
</dbReference>
<sequence>MPLDQPQQASARFVTVDVFTDRRFGGNPLAVVLDAAGLSTREMQAIAAEFNLAETTFVLPPRSADHTAQIRIFTPRAEMPFAGHPNVGTAFALARERLAAGAAFPAAMRFEEIAGLVEIDLLETGGRPVGARLRSPQPLTVGDAVAVGVLADACSIRSVDIATTRHAPLIAGCGAPFLFAELANLEALAAARPRESAFAEHLPRERAAGVYLYVRTPGGETDIRSRMFAPLHGIIEDPATGSAAVALAALSAELGKESDVRLSMRIGQAFEMGRRSLLDVVAVKAQGRVIETFVGGSCVPVMSGIIELAAS</sequence>
<dbReference type="AlphaFoldDB" id="A0A2U1SRK0"/>
<reference evidence="3 4" key="1">
    <citation type="journal article" date="2018" name="Appl. Microbiol. Biotechnol.">
        <title>Co-cultivation of the strictly anaerobic methanogen Methanosarcina barkeri with aerobic methanotrophs in an oxygen-limited membrane bioreactor.</title>
        <authorList>
            <person name="In 't Zandt M.H."/>
            <person name="van den Bosch T.J.M."/>
            <person name="Rijkers R."/>
            <person name="van Kessel M.A.H.J."/>
            <person name="Jetten M.S.M."/>
            <person name="Welte C.U."/>
        </authorList>
    </citation>
    <scope>NUCLEOTIDE SEQUENCE [LARGE SCALE GENOMIC DNA]</scope>
    <source>
        <strain evidence="3 4">DSM 17706</strain>
    </source>
</reference>
<evidence type="ECO:0000256" key="2">
    <source>
        <dbReference type="PIRSR" id="PIRSR016184-1"/>
    </source>
</evidence>
<dbReference type="SUPFAM" id="SSF54506">
    <property type="entry name" value="Diaminopimelate epimerase-like"/>
    <property type="match status" value="1"/>
</dbReference>
<dbReference type="EMBL" id="PUIV01000010">
    <property type="protein sequence ID" value="PWB94247.1"/>
    <property type="molecule type" value="Genomic_DNA"/>
</dbReference>
<protein>
    <submittedName>
        <fullName evidence="3">PhzF family phenazine biosynthesis protein</fullName>
    </submittedName>
</protein>
<gene>
    <name evidence="3" type="ORF">C5689_09040</name>
</gene>
<dbReference type="PANTHER" id="PTHR13774">
    <property type="entry name" value="PHENAZINE BIOSYNTHESIS PROTEIN"/>
    <property type="match status" value="1"/>
</dbReference>
<evidence type="ECO:0000313" key="4">
    <source>
        <dbReference type="Proteomes" id="UP000245137"/>
    </source>
</evidence>
<keyword evidence="4" id="KW-1185">Reference proteome</keyword>
<comment type="similarity">
    <text evidence="1">Belongs to the PhzF family.</text>
</comment>
<evidence type="ECO:0000313" key="3">
    <source>
        <dbReference type="EMBL" id="PWB94247.1"/>
    </source>
</evidence>
<proteinExistence type="inferred from homology"/>
<dbReference type="OrthoDB" id="9788221at2"/>
<dbReference type="InterPro" id="IPR003719">
    <property type="entry name" value="Phenazine_PhzF-like"/>
</dbReference>
<dbReference type="RefSeq" id="WP_108916944.1">
    <property type="nucleotide sequence ID" value="NZ_BGJY01000012.1"/>
</dbReference>
<organism evidence="3 4">
    <name type="scientific">Methylosinus sporium</name>
    <dbReference type="NCBI Taxonomy" id="428"/>
    <lineage>
        <taxon>Bacteria</taxon>
        <taxon>Pseudomonadati</taxon>
        <taxon>Pseudomonadota</taxon>
        <taxon>Alphaproteobacteria</taxon>
        <taxon>Hyphomicrobiales</taxon>
        <taxon>Methylocystaceae</taxon>
        <taxon>Methylosinus</taxon>
    </lineage>
</organism>
<dbReference type="PANTHER" id="PTHR13774:SF32">
    <property type="entry name" value="ANTISENSE-ENHANCING SEQUENCE 1"/>
    <property type="match status" value="1"/>
</dbReference>
<comment type="caution">
    <text evidence="3">The sequence shown here is derived from an EMBL/GenBank/DDBJ whole genome shotgun (WGS) entry which is preliminary data.</text>
</comment>
<name>A0A2U1SRK0_METSR</name>
<dbReference type="Pfam" id="PF02567">
    <property type="entry name" value="PhzC-PhzF"/>
    <property type="match status" value="1"/>
</dbReference>
<feature type="active site" evidence="2">
    <location>
        <position position="54"/>
    </location>
</feature>
<dbReference type="GO" id="GO:0016853">
    <property type="term" value="F:isomerase activity"/>
    <property type="evidence" value="ECO:0007669"/>
    <property type="project" value="TreeGrafter"/>
</dbReference>
<dbReference type="NCBIfam" id="TIGR00654">
    <property type="entry name" value="PhzF_family"/>
    <property type="match status" value="1"/>
</dbReference>
<dbReference type="Proteomes" id="UP000245137">
    <property type="component" value="Unassembled WGS sequence"/>
</dbReference>
<accession>A0A2U1SRK0</accession>
<dbReference type="GO" id="GO:0005737">
    <property type="term" value="C:cytoplasm"/>
    <property type="evidence" value="ECO:0007669"/>
    <property type="project" value="TreeGrafter"/>
</dbReference>
<evidence type="ECO:0000256" key="1">
    <source>
        <dbReference type="ARBA" id="ARBA00008270"/>
    </source>
</evidence>